<organism evidence="10 11">
    <name type="scientific">Devosia oryzisoli</name>
    <dbReference type="NCBI Taxonomy" id="2774138"/>
    <lineage>
        <taxon>Bacteria</taxon>
        <taxon>Pseudomonadati</taxon>
        <taxon>Pseudomonadota</taxon>
        <taxon>Alphaproteobacteria</taxon>
        <taxon>Hyphomicrobiales</taxon>
        <taxon>Devosiaceae</taxon>
        <taxon>Devosia</taxon>
    </lineage>
</organism>
<dbReference type="GO" id="GO:0090729">
    <property type="term" value="F:toxin activity"/>
    <property type="evidence" value="ECO:0007669"/>
    <property type="project" value="UniProtKB-KW"/>
</dbReference>
<dbReference type="SUPFAM" id="SSF51120">
    <property type="entry name" value="beta-Roll"/>
    <property type="match status" value="8"/>
</dbReference>
<evidence type="ECO:0000259" key="9">
    <source>
        <dbReference type="SMART" id="SM00306"/>
    </source>
</evidence>
<protein>
    <recommendedName>
        <fullName evidence="9">Hint domain-containing protein</fullName>
    </recommendedName>
</protein>
<feature type="compositionally biased region" description="Low complexity" evidence="8">
    <location>
        <begin position="733"/>
        <end position="744"/>
    </location>
</feature>
<dbReference type="SUPFAM" id="SSF69318">
    <property type="entry name" value="Integrin alpha N-terminal domain"/>
    <property type="match status" value="1"/>
</dbReference>
<dbReference type="InterPro" id="IPR003995">
    <property type="entry name" value="RTX_toxin_determinant-A"/>
</dbReference>
<dbReference type="PRINTS" id="PR01488">
    <property type="entry name" value="RTXTOXINA"/>
</dbReference>
<dbReference type="InterPro" id="IPR036844">
    <property type="entry name" value="Hint_dom_sf"/>
</dbReference>
<feature type="compositionally biased region" description="Polar residues" evidence="8">
    <location>
        <begin position="956"/>
        <end position="969"/>
    </location>
</feature>
<evidence type="ECO:0000256" key="3">
    <source>
        <dbReference type="ARBA" id="ARBA00022525"/>
    </source>
</evidence>
<keyword evidence="11" id="KW-1185">Reference proteome</keyword>
<keyword evidence="4" id="KW-0800">Toxin</keyword>
<feature type="domain" description="Hint" evidence="9">
    <location>
        <begin position="168"/>
        <end position="264"/>
    </location>
</feature>
<keyword evidence="3" id="KW-0964">Secreted</keyword>
<reference evidence="10" key="1">
    <citation type="submission" date="2020-09" db="EMBL/GenBank/DDBJ databases">
        <title>Genome seq and assembly of Devosia sp.</title>
        <authorList>
            <person name="Chhetri G."/>
        </authorList>
    </citation>
    <scope>NUCLEOTIDE SEQUENCE</scope>
    <source>
        <strain evidence="10">PTR5</strain>
    </source>
</reference>
<dbReference type="PROSITE" id="PS00330">
    <property type="entry name" value="HEMOLYSIN_CALCIUM"/>
    <property type="match status" value="7"/>
</dbReference>
<dbReference type="SUPFAM" id="SSF51294">
    <property type="entry name" value="Hedgehog/intein (Hint) domain"/>
    <property type="match status" value="1"/>
</dbReference>
<evidence type="ECO:0000256" key="1">
    <source>
        <dbReference type="ARBA" id="ARBA00004370"/>
    </source>
</evidence>
<dbReference type="PANTHER" id="PTHR38340">
    <property type="entry name" value="S-LAYER PROTEIN"/>
    <property type="match status" value="1"/>
</dbReference>
<dbReference type="InterPro" id="IPR003587">
    <property type="entry name" value="Hint_dom_N"/>
</dbReference>
<feature type="compositionally biased region" description="Polar residues" evidence="8">
    <location>
        <begin position="1579"/>
        <end position="1598"/>
    </location>
</feature>
<dbReference type="SMART" id="SM00306">
    <property type="entry name" value="HintN"/>
    <property type="match status" value="1"/>
</dbReference>
<name>A0A927FXZ7_9HYPH</name>
<dbReference type="GO" id="GO:0005509">
    <property type="term" value="F:calcium ion binding"/>
    <property type="evidence" value="ECO:0007669"/>
    <property type="project" value="InterPro"/>
</dbReference>
<evidence type="ECO:0000256" key="5">
    <source>
        <dbReference type="ARBA" id="ARBA00022737"/>
    </source>
</evidence>
<evidence type="ECO:0000256" key="4">
    <source>
        <dbReference type="ARBA" id="ARBA00022656"/>
    </source>
</evidence>
<feature type="region of interest" description="Disordered" evidence="8">
    <location>
        <begin position="956"/>
        <end position="986"/>
    </location>
</feature>
<keyword evidence="7" id="KW-0472">Membrane</keyword>
<dbReference type="InterPro" id="IPR018511">
    <property type="entry name" value="Hemolysin-typ_Ca-bd_CS"/>
</dbReference>
<comment type="subcellular location">
    <subcellularLocation>
        <location evidence="1">Membrane</location>
    </subcellularLocation>
    <subcellularLocation>
        <location evidence="2">Secreted</location>
    </subcellularLocation>
</comment>
<evidence type="ECO:0000313" key="11">
    <source>
        <dbReference type="Proteomes" id="UP000654108"/>
    </source>
</evidence>
<dbReference type="GO" id="GO:0016539">
    <property type="term" value="P:intein-mediated protein splicing"/>
    <property type="evidence" value="ECO:0007669"/>
    <property type="project" value="InterPro"/>
</dbReference>
<dbReference type="PRINTS" id="PR00313">
    <property type="entry name" value="CABNDNGRPT"/>
</dbReference>
<feature type="compositionally biased region" description="Polar residues" evidence="8">
    <location>
        <begin position="463"/>
        <end position="488"/>
    </location>
</feature>
<dbReference type="InterPro" id="IPR028994">
    <property type="entry name" value="Integrin_alpha_N"/>
</dbReference>
<evidence type="ECO:0000313" key="10">
    <source>
        <dbReference type="EMBL" id="MBD8066998.1"/>
    </source>
</evidence>
<dbReference type="GO" id="GO:0016020">
    <property type="term" value="C:membrane"/>
    <property type="evidence" value="ECO:0007669"/>
    <property type="project" value="UniProtKB-SubCell"/>
</dbReference>
<dbReference type="EMBL" id="JACYFU010000004">
    <property type="protein sequence ID" value="MBD8066998.1"/>
    <property type="molecule type" value="Genomic_DNA"/>
</dbReference>
<comment type="caution">
    <text evidence="10">The sequence shown here is derived from an EMBL/GenBank/DDBJ whole genome shotgun (WGS) entry which is preliminary data.</text>
</comment>
<dbReference type="InterPro" id="IPR011049">
    <property type="entry name" value="Serralysin-like_metalloprot_C"/>
</dbReference>
<dbReference type="InterPro" id="IPR006141">
    <property type="entry name" value="Intein_N"/>
</dbReference>
<feature type="region of interest" description="Disordered" evidence="8">
    <location>
        <begin position="1573"/>
        <end position="1600"/>
    </location>
</feature>
<dbReference type="Gene3D" id="2.150.10.10">
    <property type="entry name" value="Serralysin-like metalloprotease, C-terminal"/>
    <property type="match status" value="7"/>
</dbReference>
<dbReference type="PANTHER" id="PTHR38340:SF1">
    <property type="entry name" value="S-LAYER PROTEIN"/>
    <property type="match status" value="1"/>
</dbReference>
<dbReference type="Gene3D" id="2.170.16.10">
    <property type="entry name" value="Hedgehog/Intein (Hint) domain"/>
    <property type="match status" value="1"/>
</dbReference>
<dbReference type="Pfam" id="PF00353">
    <property type="entry name" value="HemolysinCabind"/>
    <property type="match status" value="12"/>
</dbReference>
<dbReference type="CDD" id="cd00081">
    <property type="entry name" value="Hint"/>
    <property type="match status" value="1"/>
</dbReference>
<gene>
    <name evidence="10" type="ORF">IC608_16120</name>
</gene>
<feature type="region of interest" description="Disordered" evidence="8">
    <location>
        <begin position="520"/>
        <end position="542"/>
    </location>
</feature>
<dbReference type="PROSITE" id="PS50817">
    <property type="entry name" value="INTEIN_N_TER"/>
    <property type="match status" value="1"/>
</dbReference>
<dbReference type="Proteomes" id="UP000654108">
    <property type="component" value="Unassembled WGS sequence"/>
</dbReference>
<evidence type="ECO:0000256" key="2">
    <source>
        <dbReference type="ARBA" id="ARBA00004613"/>
    </source>
</evidence>
<evidence type="ECO:0000256" key="7">
    <source>
        <dbReference type="ARBA" id="ARBA00023136"/>
    </source>
</evidence>
<dbReference type="GO" id="GO:0005576">
    <property type="term" value="C:extracellular region"/>
    <property type="evidence" value="ECO:0007669"/>
    <property type="project" value="UniProtKB-SubCell"/>
</dbReference>
<proteinExistence type="predicted"/>
<sequence>MAEDNNGAVEGLWGDVVADFTSAYSSALGDAIRAALSEGGVSSSYILNGVRYLHNSPGYIFDAAELKDLFDRNLTAEEKFDIVGGVAGSQIGGALGASLGIPGVIVGSILGDIIGGYAGRGVYYTPGALDKIETGTTSAVDAYVRDIESGVKGILTTGGINTDIFSTGFCFAPGTQILLENGTTKSIEHVEVGDIVLSFDAESAGGAGSLVPARVSRLFENICNEFVVLDNGLTVTPHHEFLTEGGLFLPISRILASEGIVFNDKGQPCSITGRRIHYSDQTSSLFEQGVVYHSNFEGNLAQAPHIIKGWKTFNFEVEGLHTYVAGGLRVHNQSVSAANLSDALAGNGYSGLIEATLANARQQNGYDAIIDRPFGPDDAIFNAGSSSDLYREQEKVWRSDLLKQMTKADGTSQWVVQYTDANGNVITKDPQTGARIDPTKLSSGSLDPANAAPRTSYEDGSYDSLTYTRNDDGTWTNNVTGQTTSATDYVSKGSGEPLYEQTVRTYNPDTNQFEDRVVYRPAPSDSDSSSGGSGGSDSDKPILVDLDGDGIKLAELGTSNTFFDMDGDGKLNRTAWAGAGDGVLVRDGNDDGVIDQRSEVVFTDWDGTSKSDLQALLAIFDTNNNGKLDAGDTDWSLFKVLVANTDGTTTLMTLGELGITEITLISNNQSINFSDGSAIFGGSTFKRSDGSTGLVADTRLSYEEEEFVVTKTVTLNGDGSTTVVNTGSDADGSAANRTTSTTSADGNTRTTEFDDDGDGINDRVVIETRSVAGSGEVTETRLDYDGSGTILQRRQVTETSADGKTVEVSFDLSGSETRFDSVETRVTGNDGSLTVTVETLNANGSTRGETITTTSADGLSKTTQADITGDGVINASQIESTSVAGDGTRTETVTSYVGSGTSSAHRIGSTVTTVSADASDKTIEADVDGDGDVDLGTSSIIVRNLDDSTTTTVELRNNDNSLRGSATTDLSEDGLDRTVSSDLDGDGDTDSFVRDLRVIAGDGSTTRTVTTRAGNNDLLSQTIMTWSADGKTRSTSTDSDGDGQVDRTQIVAVVGTDTVETSEVYAPNGENLLSRTITTTSGDGLTRSTQLDADGNGVVDAVRRTTTLINQDGSSTKTQILRDGADTTDITRTVTQTSADGLSSTIETFNQGETSPHKTLTSVRVLNGDGSTTQTVTTYAGANLAVAAKALTQTSADRLTTTTSTYVGTNISPETVTTSATASDGSRTETVLGYSPDGSVLLGRTVTTVSTNGLVVTRKTDADGDGDFDSTEVEAKVLNADGTTQTTTTRYAGIGTTTADKIDSSVTVVSGNGLAIETERDADGDGTIDNQVTEVTVFNANGSTTRTTTNFNGDGTVQTGRLVATVSDDGLSKTSWKYLGDSTTPDIKETETTVLSADGSRTITATTRSGDDTLVRQSVTTISGDGLSATTTIDLDGDGVTDKTIETVTNADGSVTTENETFDGSTLESRSVRTVSANGLSITVETDLDGNATIDRKTTDVTTLNLDGSRSRVETHYKAGNVVEGKTTTVTSGDGLTIESTFEALGSGTTRTRNEVTSVATDGTTTRVVENRKGDGSLNDRTVSSVSGDGTMVRTTTDIDGDGNVDQTVLKVSRADGSVLTSYMDGTVVSASGRELGTAGGKYVLESADGLVRTTQFDADGNGLAESETVESSVIGTDGERVKTISRFDLSGGNATVADPSYGRSLVEQAVITTSPNGRTITSEWDRDGDGVAETSRTDETTFNSDGSTTRTTTHFSGATMVSQFAVTRSADGLTETREWDTNGDGTVDEVSVRIIVRNADGSTTETETNTTFGGAPLSQTIVTTSADGRTITLQEDPDGVGGPDRTKTTETMTLADGTTVVIVSKYDGAGTTLQERTTNTTSADGRMVTFNRDSNGDGTVDQIKDVIQHVDGSSTVEIRDFNATGGLTSRTLTAKTADGRESTAQQDIDGDFTFDLSTTHRWHDNSDGSTEETVDIYQISARASDGTVVVITPLLVQSAKVTTSADGRVQTSSVDVNGDGTFDEVTTATTRLDGSSLTVVSTSPAARNEPASASEVKWVSAVVAGATTAALTEIDAAADGINRTVRGDYDGNGSFEHEEVWTIRIDGSQRGLISDKNSSSAVVATGVITISSDGLITQLDRDSDNDGSVDYREVVTVRFDGSAVKTVATDDGSGTLSIVSVTTTHANGRSLNVIGTDADDVLVGGRWNDVLVGNGGNDTLDGGAGADYMVGGDGNDIYVIDNAGDAVVELPGGGTDLVRTSLSYTLGANVEDLTLLGDAAVSATGNELDNRLTGNDGDNSIAGADGDDVLVGGAGSDLLDGGSGFDIASYENSISAVRVHTGDIASNTGEAAGDVYCSIEGLRGSTFDDELIFIGDGARIDGGAGDDILTVVGSEAEINGEEGEDTLYGHAGNDILHGGEGDDSIHGYDGNDVLDGGTGADWMVGGDKDDTYVVDDLGDTVVEYAGGGKDTVRSSITYALGTYVENLTLIGSASVNGTGNGLANVLVGNTGANTLVASAGDDSLDGGDGVDTMVGGTGDDTYYVDNAADVVVEASGEGNDAVLTAASFTLAANVENLTLLGTSNISGTGNSLDNVINGNDGNNALSGGHGDDSIDGGVGADTMSGGAGNEIYVVDDSGDLVVEEQDEGNDTVLSSINYVLTANVENLELVGTGDINGTGNELDNFITGNTGSNTLTGAEGDDTLMGGDGNDVLVGGAGGDQLNGGTGNDTVSYADASAGIVLKFDQHSSLNGGDAQGDTFESIEIVVGSAFADLISVVGDFPTIYGGAGDDEIYGSGNENTFFGEEGDDELWGDFGADHLDGGSGSDFLFGYTGDDALIGGAGDDELYAGDGNDVLDGGVGADAFFGGNGIDAVTYQSASAAIILKLYQDPGLNTGDAHGDTFDSVEIIHASMYADIIEVDDDYMTVFGAAGDDKLVGYGASNTFYGESGDDELWGDYGADTMNGGDGDDYLYGHTGQDTMVGGAGSDELIGGGDDDDISGGSGNDTFIYTRGDGNDVIYEGAAEGSADLLQVNGVNGLTDTYLHAQGKDLLIEIYESSAGAGDGGSILIDSYLDMSGDYGVETIEDSYGNVWTKDDIFLFLYGNSSGGLTMTGTSAADTLLGTAQHDEFNGGNGNDVIEGAGGSDLLYGGSGNDTFVFASGFGQDDIGDFQAGTDMIEIRNQGSLDFAALIADAEQWGSDAILHFDDGGQITLHGVAVENLTTSDFRFV</sequence>
<feature type="region of interest" description="Disordered" evidence="8">
    <location>
        <begin position="429"/>
        <end position="496"/>
    </location>
</feature>
<dbReference type="RefSeq" id="WP_191777636.1">
    <property type="nucleotide sequence ID" value="NZ_JACYFU010000004.1"/>
</dbReference>
<evidence type="ECO:0000256" key="6">
    <source>
        <dbReference type="ARBA" id="ARBA00023026"/>
    </source>
</evidence>
<keyword evidence="6" id="KW-0843">Virulence</keyword>
<dbReference type="InterPro" id="IPR001343">
    <property type="entry name" value="Hemolysn_Ca-bd"/>
</dbReference>
<accession>A0A927FXZ7</accession>
<dbReference type="InterPro" id="IPR050557">
    <property type="entry name" value="RTX_toxin/Mannuronan_C5-epim"/>
</dbReference>
<feature type="region of interest" description="Disordered" evidence="8">
    <location>
        <begin position="724"/>
        <end position="759"/>
    </location>
</feature>
<keyword evidence="5" id="KW-0677">Repeat</keyword>
<evidence type="ECO:0000256" key="8">
    <source>
        <dbReference type="SAM" id="MobiDB-lite"/>
    </source>
</evidence>